<dbReference type="EMBL" id="WQMT02000008">
    <property type="protein sequence ID" value="KAG9220219.1"/>
    <property type="molecule type" value="Genomic_DNA"/>
</dbReference>
<name>A0ACB7IR33_PLECO</name>
<accession>A0ACB7IR33</accession>
<reference evidence="1 2" key="1">
    <citation type="journal article" date="2021" name="Appl. Environ. Microbiol.">
        <title>Genetic linkage and physical mapping for an oyster mushroom Pleurotus cornucopiae and QTL analysis for the trait cap color.</title>
        <authorList>
            <person name="Zhang Y."/>
            <person name="Gao W."/>
            <person name="Sonnenberg A."/>
            <person name="Chen Q."/>
            <person name="Zhang J."/>
            <person name="Huang C."/>
        </authorList>
    </citation>
    <scope>NUCLEOTIDE SEQUENCE [LARGE SCALE GENOMIC DNA]</scope>
    <source>
        <strain evidence="1">CCMSSC00406</strain>
    </source>
</reference>
<keyword evidence="2" id="KW-1185">Reference proteome</keyword>
<dbReference type="Proteomes" id="UP000824881">
    <property type="component" value="Unassembled WGS sequence"/>
</dbReference>
<evidence type="ECO:0000313" key="1">
    <source>
        <dbReference type="EMBL" id="KAG9220219.1"/>
    </source>
</evidence>
<comment type="caution">
    <text evidence="1">The sequence shown here is derived from an EMBL/GenBank/DDBJ whole genome shotgun (WGS) entry which is preliminary data.</text>
</comment>
<gene>
    <name evidence="1" type="ORF">CCMSSC00406_0009540</name>
</gene>
<proteinExistence type="predicted"/>
<organism evidence="1 2">
    <name type="scientific">Pleurotus cornucopiae</name>
    <name type="common">Cornucopia mushroom</name>
    <dbReference type="NCBI Taxonomy" id="5321"/>
    <lineage>
        <taxon>Eukaryota</taxon>
        <taxon>Fungi</taxon>
        <taxon>Dikarya</taxon>
        <taxon>Basidiomycota</taxon>
        <taxon>Agaricomycotina</taxon>
        <taxon>Agaricomycetes</taxon>
        <taxon>Agaricomycetidae</taxon>
        <taxon>Agaricales</taxon>
        <taxon>Pleurotineae</taxon>
        <taxon>Pleurotaceae</taxon>
        <taxon>Pleurotus</taxon>
    </lineage>
</organism>
<protein>
    <submittedName>
        <fullName evidence="1">Uncharacterized protein</fullName>
    </submittedName>
</protein>
<evidence type="ECO:0000313" key="2">
    <source>
        <dbReference type="Proteomes" id="UP000824881"/>
    </source>
</evidence>
<sequence length="637" mass="69807">MPFPPLPLHDTPWPPIIYEAFQSLKDRYDRAASTLARSAVDVPRILFHKQVIEDEVVTLFNALEGQIQGEDVPDNLRAWLQQAINSFANLLVQVYEAEASGTGQDSVRTIQANPVAIRCIGRRGRPRKTIDQRLLHEAMAPHRAVSKSALARHLKIARGTLLERLAEEDITTGFSGIEDDELDVLTREFRKRYPDSGISSQSRASSSRTAVPARTKSTSQHEEILSTDDEGPISTTNSSGNLKQQSKSGSNSAVAAFADVVNKWRSSSASGSIQGAVTGISSSSTSKFLQAKQETSSGLRTVSWSKRPAAPKGKGKAKSKKTENDSSGDDGDRNAVYRVGAVVMLPHGVTPIASDDERNDVSGIVLTHYIPLPYNKVPNIAQLQSLRRQKLAIIDHVNGIEFRRDEDFHQLASRLQGYLPQPFTYFDTEPAELTTGSSDDHFFKSPFLLCTRIRTRLCVAPGVEYPTGADVELNTKITARGFKDHMLIIASRNPIPNDILRSWTPGSDSHITASTSSSTQLDIDSSPPFSLPNPITMDNNHSPQIQAPTQGESTSSLKQTLKRKAVALLDEMDDFSTDSVSETDLPPPKKRYRTRSSTVDVSPGADSDTNPIPELPSFTIDESLADTWAHAPVLDFD</sequence>